<feature type="signal peptide" evidence="8">
    <location>
        <begin position="1"/>
        <end position="36"/>
    </location>
</feature>
<accession>B8CTL9</accession>
<evidence type="ECO:0000256" key="3">
    <source>
        <dbReference type="ARBA" id="ARBA00022452"/>
    </source>
</evidence>
<keyword evidence="3 7" id="KW-1134">Transmembrane beta strand</keyword>
<feature type="chain" id="PRO_5002870383" evidence="8">
    <location>
        <begin position="37"/>
        <end position="971"/>
    </location>
</feature>
<evidence type="ECO:0000313" key="10">
    <source>
        <dbReference type="EMBL" id="ACJ31263.1"/>
    </source>
</evidence>
<dbReference type="AlphaFoldDB" id="B8CTL9"/>
<keyword evidence="5 7" id="KW-0472">Membrane</keyword>
<keyword evidence="8" id="KW-0732">Signal</keyword>
<evidence type="ECO:0000256" key="1">
    <source>
        <dbReference type="ARBA" id="ARBA00004571"/>
    </source>
</evidence>
<dbReference type="Gene3D" id="2.170.130.10">
    <property type="entry name" value="TonB-dependent receptor, plug domain"/>
    <property type="match status" value="1"/>
</dbReference>
<dbReference type="SUPFAM" id="SSF56935">
    <property type="entry name" value="Porins"/>
    <property type="match status" value="1"/>
</dbReference>
<evidence type="ECO:0000256" key="2">
    <source>
        <dbReference type="ARBA" id="ARBA00022448"/>
    </source>
</evidence>
<dbReference type="InterPro" id="IPR036942">
    <property type="entry name" value="Beta-barrel_TonB_sf"/>
</dbReference>
<dbReference type="Pfam" id="PF07715">
    <property type="entry name" value="Plug"/>
    <property type="match status" value="1"/>
</dbReference>
<keyword evidence="11" id="KW-1185">Reference proteome</keyword>
<dbReference type="PANTHER" id="PTHR40980:SF3">
    <property type="entry name" value="TONB-DEPENDENT RECEPTOR-LIKE BETA-BARREL DOMAIN-CONTAINING PROTEIN"/>
    <property type="match status" value="1"/>
</dbReference>
<dbReference type="InterPro" id="IPR039426">
    <property type="entry name" value="TonB-dep_rcpt-like"/>
</dbReference>
<dbReference type="HOGENOM" id="CLU_006935_2_0_6"/>
<dbReference type="InterPro" id="IPR010104">
    <property type="entry name" value="TonB_rcpt_bac"/>
</dbReference>
<reference evidence="10 11" key="1">
    <citation type="journal article" date="2008" name="PLoS ONE">
        <title>Environmental adaptation: genomic analysis of the piezotolerant and psychrotolerant deep-sea iron reducing bacterium Shewanella piezotolerans WP3.</title>
        <authorList>
            <person name="Wang F."/>
            <person name="Wang J."/>
            <person name="Jian H."/>
            <person name="Zhang B."/>
            <person name="Li S."/>
            <person name="Wang F."/>
            <person name="Zeng X."/>
            <person name="Gao L."/>
            <person name="Bartlett D.H."/>
            <person name="Yu J."/>
            <person name="Hu S."/>
            <person name="Xiao X."/>
        </authorList>
    </citation>
    <scope>NUCLEOTIDE SEQUENCE [LARGE SCALE GENOMIC DNA]</scope>
    <source>
        <strain evidence="11">WP3 / JCM 13877</strain>
    </source>
</reference>
<evidence type="ECO:0000256" key="8">
    <source>
        <dbReference type="SAM" id="SignalP"/>
    </source>
</evidence>
<dbReference type="EMBL" id="CP000472">
    <property type="protein sequence ID" value="ACJ31263.1"/>
    <property type="molecule type" value="Genomic_DNA"/>
</dbReference>
<organism evidence="10 11">
    <name type="scientific">Shewanella piezotolerans (strain WP3 / JCM 13877)</name>
    <dbReference type="NCBI Taxonomy" id="225849"/>
    <lineage>
        <taxon>Bacteria</taxon>
        <taxon>Pseudomonadati</taxon>
        <taxon>Pseudomonadota</taxon>
        <taxon>Gammaproteobacteria</taxon>
        <taxon>Alteromonadales</taxon>
        <taxon>Shewanellaceae</taxon>
        <taxon>Shewanella</taxon>
    </lineage>
</organism>
<evidence type="ECO:0000259" key="9">
    <source>
        <dbReference type="Pfam" id="PF07715"/>
    </source>
</evidence>
<proteinExistence type="inferred from homology"/>
<keyword evidence="2 7" id="KW-0813">Transport</keyword>
<dbReference type="GO" id="GO:0009279">
    <property type="term" value="C:cell outer membrane"/>
    <property type="evidence" value="ECO:0007669"/>
    <property type="project" value="UniProtKB-SubCell"/>
</dbReference>
<dbReference type="InterPro" id="IPR037066">
    <property type="entry name" value="Plug_dom_sf"/>
</dbReference>
<evidence type="ECO:0000256" key="5">
    <source>
        <dbReference type="ARBA" id="ARBA00023136"/>
    </source>
</evidence>
<dbReference type="NCBIfam" id="TIGR01782">
    <property type="entry name" value="TonB-Xanth-Caul"/>
    <property type="match status" value="1"/>
</dbReference>
<keyword evidence="6 7" id="KW-0998">Cell outer membrane</keyword>
<dbReference type="RefSeq" id="WP_020914593.1">
    <property type="nucleotide sequence ID" value="NC_011566.1"/>
</dbReference>
<dbReference type="PANTHER" id="PTHR40980">
    <property type="entry name" value="PLUG DOMAIN-CONTAINING PROTEIN"/>
    <property type="match status" value="1"/>
</dbReference>
<name>B8CTL9_SHEPW</name>
<sequence>MTSRIKRTIKNNKFLLTPIASAVCLILNGTLNLAVAAETEPTEKPVLSVETNQQQDEEVEVIHVRGIVSSLKEAQNIKKMSDNIVDAIVAEDIGQFPDQNVAESLQRIPGVSVTRVDGEGQKVTIRGLSGKYNVTTFNGRKLASDSQTRDFNYDVIASELVGKIEVHKTQQAKLQEGAVGGVVNIYSRKPLDVGQSLVLSVEGEYNERAESTNPKTSLIMSDVFNDGTFGALASFVHSKRTSRYDAYSSSNWDDWQYNELHHRSNPNNIEDTLPEGAAINDTFRMPNWPRVTSTESERERFGGTVAFQWLIGDNLDINLDGLYSSYDVDNRSKAMTVVMPNVYSSSATYTDFNAGPDGFLADAAWNDATVELLETGVPRKSDTYQVGLNANWLLDEVTLNFDASISKAKNEDDGNGNLVVVRAGVDGAAINFNNGSSIPDISLSQPLDQNAKYGAHHSRRYGDSIEDEIQRFVVDGTWEPSEGIVTAVYFGSGYTSEQKDRQNYYPNSPSIFALDHMDDVNPTFDAPTIDIGGQTMWQLPSNVIIPGSSNSFAGGASLPSAWPSINVDNLFNYFQTLDPVAYQELLPQANAKRGNTYGVKEETVHAYLEAKLEEELFGLPYMLDLGVRYIKTDVTAYGYSHNPANLAFNSDGTLANDAWKDKTLVEYSGDYSEVLPSMNFKINLHDDVVLRLAAAKAISRPFLSQLTPKTNISPELDGGSAGKEKRTMYERDPGLAPYTSKQFDTSLEWYYSDDGNLAFATFFKKFENTLEDKVTSEVIAGQDFSVTRSYNSDNEALIRGYELAWYQTFDAFLPHSLAGFGVAGNYTYNNSTSGKNDSEGDEIPFFGLSEHQVNLNLFYEIEDFSINAAYNYRSDYTVRDVSHWTYETFGSVTTEQATAPAWDSLSISLKYDITDNLQLSADAYNLLDPEEYLTVNAMKTELLTAGASSAQYGIGSSSYGRSYALGLRYTF</sequence>
<gene>
    <name evidence="10" type="ordered locus">swp_4624</name>
</gene>
<dbReference type="Gene3D" id="2.40.170.20">
    <property type="entry name" value="TonB-dependent receptor, beta-barrel domain"/>
    <property type="match status" value="1"/>
</dbReference>
<evidence type="ECO:0000313" key="11">
    <source>
        <dbReference type="Proteomes" id="UP000000753"/>
    </source>
</evidence>
<feature type="domain" description="TonB-dependent receptor plug" evidence="9">
    <location>
        <begin position="82"/>
        <end position="182"/>
    </location>
</feature>
<protein>
    <submittedName>
        <fullName evidence="10">TonB-dependent receptor</fullName>
    </submittedName>
</protein>
<comment type="subcellular location">
    <subcellularLocation>
        <location evidence="1 7">Cell outer membrane</location>
        <topology evidence="1 7">Multi-pass membrane protein</topology>
    </subcellularLocation>
</comment>
<dbReference type="InterPro" id="IPR012910">
    <property type="entry name" value="Plug_dom"/>
</dbReference>
<dbReference type="Proteomes" id="UP000000753">
    <property type="component" value="Chromosome"/>
</dbReference>
<dbReference type="CDD" id="cd01347">
    <property type="entry name" value="ligand_gated_channel"/>
    <property type="match status" value="1"/>
</dbReference>
<comment type="similarity">
    <text evidence="7">Belongs to the TonB-dependent receptor family.</text>
</comment>
<keyword evidence="10" id="KW-0675">Receptor</keyword>
<evidence type="ECO:0000256" key="7">
    <source>
        <dbReference type="PROSITE-ProRule" id="PRU01360"/>
    </source>
</evidence>
<dbReference type="eggNOG" id="COG1629">
    <property type="taxonomic scope" value="Bacteria"/>
</dbReference>
<evidence type="ECO:0000256" key="6">
    <source>
        <dbReference type="ARBA" id="ARBA00023237"/>
    </source>
</evidence>
<dbReference type="STRING" id="225849.swp_4624"/>
<dbReference type="KEGG" id="swp:swp_4624"/>
<dbReference type="PROSITE" id="PS52016">
    <property type="entry name" value="TONB_DEPENDENT_REC_3"/>
    <property type="match status" value="1"/>
</dbReference>
<evidence type="ECO:0000256" key="4">
    <source>
        <dbReference type="ARBA" id="ARBA00022692"/>
    </source>
</evidence>
<dbReference type="OrthoDB" id="8727862at2"/>
<keyword evidence="4 7" id="KW-0812">Transmembrane</keyword>